<proteinExistence type="predicted"/>
<reference evidence="2" key="1">
    <citation type="journal article" date="2010" name="Science">
        <title>Plasticity of animal genome architecture unmasked by rapid evolution of a pelagic tunicate.</title>
        <authorList>
            <person name="Denoeud F."/>
            <person name="Henriet S."/>
            <person name="Mungpakdee S."/>
            <person name="Aury J.M."/>
            <person name="Da Silva C."/>
            <person name="Brinkmann H."/>
            <person name="Mikhaleva J."/>
            <person name="Olsen L.C."/>
            <person name="Jubin C."/>
            <person name="Canestro C."/>
            <person name="Bouquet J.M."/>
            <person name="Danks G."/>
            <person name="Poulain J."/>
            <person name="Campsteijn C."/>
            <person name="Adamski M."/>
            <person name="Cross I."/>
            <person name="Yadetie F."/>
            <person name="Muffato M."/>
            <person name="Louis A."/>
            <person name="Butcher S."/>
            <person name="Tsagkogeorga G."/>
            <person name="Konrad A."/>
            <person name="Singh S."/>
            <person name="Jensen M.F."/>
            <person name="Cong E.H."/>
            <person name="Eikeseth-Otteraa H."/>
            <person name="Noel B."/>
            <person name="Anthouard V."/>
            <person name="Porcel B.M."/>
            <person name="Kachouri-Lafond R."/>
            <person name="Nishino A."/>
            <person name="Ugolini M."/>
            <person name="Chourrout P."/>
            <person name="Nishida H."/>
            <person name="Aasland R."/>
            <person name="Huzurbazar S."/>
            <person name="Westhof E."/>
            <person name="Delsuc F."/>
            <person name="Lehrach H."/>
            <person name="Reinhardt R."/>
            <person name="Weissenbach J."/>
            <person name="Roy S.W."/>
            <person name="Artiguenave F."/>
            <person name="Postlethwait J.H."/>
            <person name="Manak J.R."/>
            <person name="Thompson E.M."/>
            <person name="Jaillon O."/>
            <person name="Du Pasquier L."/>
            <person name="Boudinot P."/>
            <person name="Liberles D.A."/>
            <person name="Volff J.N."/>
            <person name="Philippe H."/>
            <person name="Lenhard B."/>
            <person name="Roest Crollius H."/>
            <person name="Wincker P."/>
            <person name="Chourrout D."/>
        </authorList>
    </citation>
    <scope>NUCLEOTIDE SEQUENCE [LARGE SCALE GENOMIC DNA]</scope>
</reference>
<protein>
    <recommendedName>
        <fullName evidence="1">AMMECR1 domain-containing protein</fullName>
    </recommendedName>
</protein>
<name>E4Z4Q3_OIKDI</name>
<dbReference type="InterPro" id="IPR002733">
    <property type="entry name" value="AMMECR1_domain"/>
</dbReference>
<evidence type="ECO:0000313" key="2">
    <source>
        <dbReference type="EMBL" id="CBY42681.1"/>
    </source>
</evidence>
<dbReference type="PROSITE" id="PS51112">
    <property type="entry name" value="AMMECR1"/>
    <property type="match status" value="1"/>
</dbReference>
<dbReference type="InterPro" id="IPR023473">
    <property type="entry name" value="AMMECR1"/>
</dbReference>
<dbReference type="Proteomes" id="UP000011014">
    <property type="component" value="Unassembled WGS sequence"/>
</dbReference>
<dbReference type="SUPFAM" id="SSF143447">
    <property type="entry name" value="AMMECR1-like"/>
    <property type="match status" value="1"/>
</dbReference>
<gene>
    <name evidence="2" type="ORF">GSOID_T00026396001</name>
</gene>
<dbReference type="PANTHER" id="PTHR13016">
    <property type="entry name" value="AMMECR1 HOMOLOG"/>
    <property type="match status" value="1"/>
</dbReference>
<organism evidence="2">
    <name type="scientific">Oikopleura dioica</name>
    <name type="common">Tunicate</name>
    <dbReference type="NCBI Taxonomy" id="34765"/>
    <lineage>
        <taxon>Eukaryota</taxon>
        <taxon>Metazoa</taxon>
        <taxon>Chordata</taxon>
        <taxon>Tunicata</taxon>
        <taxon>Appendicularia</taxon>
        <taxon>Copelata</taxon>
        <taxon>Oikopleuridae</taxon>
        <taxon>Oikopleura</taxon>
    </lineage>
</organism>
<dbReference type="EMBL" id="FN657398">
    <property type="protein sequence ID" value="CBY42681.1"/>
    <property type="molecule type" value="Genomic_DNA"/>
</dbReference>
<feature type="domain" description="AMMECR1" evidence="1">
    <location>
        <begin position="1"/>
        <end position="106"/>
    </location>
</feature>
<dbReference type="InterPro" id="IPR036071">
    <property type="entry name" value="AMMECR1_dom_sf"/>
</dbReference>
<dbReference type="PANTHER" id="PTHR13016:SF0">
    <property type="entry name" value="AMME SYNDROME CANDIDATE GENE 1 PROTEIN"/>
    <property type="match status" value="1"/>
</dbReference>
<dbReference type="Pfam" id="PF01871">
    <property type="entry name" value="AMMECR1"/>
    <property type="match status" value="1"/>
</dbReference>
<evidence type="ECO:0000259" key="1">
    <source>
        <dbReference type="PROSITE" id="PS51112"/>
    </source>
</evidence>
<accession>E4Z4Q3</accession>
<dbReference type="Gene3D" id="3.30.1490.150">
    <property type="entry name" value="Hypothetical protein ph0010, domain 2"/>
    <property type="match status" value="1"/>
</dbReference>
<dbReference type="AlphaFoldDB" id="E4Z4Q3"/>
<sequence>MKEENRSSCTESLLTYFEDCSNAYDWNLQNHGIKIRFNSNGRNYSGTYLPQVATEQGWNQEETLVSLVRKAGFKGQINADFINSLSVTRYQSQTCSFSRLVLLLNLVLMRQSFRILYMACASCIKRLKARKKKLKKWIQFSLLKGWDSTNISRYVFVLNKVLWDLKK</sequence>